<dbReference type="Gene3D" id="3.30.530.20">
    <property type="match status" value="1"/>
</dbReference>
<organism evidence="1 2">
    <name type="scientific">Roseateles oligotrophus</name>
    <dbReference type="NCBI Taxonomy" id="1769250"/>
    <lineage>
        <taxon>Bacteria</taxon>
        <taxon>Pseudomonadati</taxon>
        <taxon>Pseudomonadota</taxon>
        <taxon>Betaproteobacteria</taxon>
        <taxon>Burkholderiales</taxon>
        <taxon>Sphaerotilaceae</taxon>
        <taxon>Roseateles</taxon>
    </lineage>
</organism>
<dbReference type="RefSeq" id="WP_263571015.1">
    <property type="nucleotide sequence ID" value="NZ_JAJIRN010000004.1"/>
</dbReference>
<dbReference type="InterPro" id="IPR023393">
    <property type="entry name" value="START-like_dom_sf"/>
</dbReference>
<proteinExistence type="predicted"/>
<dbReference type="SUPFAM" id="SSF55961">
    <property type="entry name" value="Bet v1-like"/>
    <property type="match status" value="1"/>
</dbReference>
<comment type="caution">
    <text evidence="1">The sequence shown here is derived from an EMBL/GenBank/DDBJ whole genome shotgun (WGS) entry which is preliminary data.</text>
</comment>
<keyword evidence="2" id="KW-1185">Reference proteome</keyword>
<dbReference type="CDD" id="cd07818">
    <property type="entry name" value="SRPBCC_1"/>
    <property type="match status" value="1"/>
</dbReference>
<sequence length="178" mass="19466">MKILKFLGLGLLSLLAMLLIGGWLLPSTFSVSRSVQIAASPDKIYPLVAAPKEWRQWSVWNRRDPAMVIEYSGPATGAGAVWAWKSVSEGDGKMSFTAAEPPKRVAYDLYFPDFGTTSSGEFRFEPQANGATQVTWLMNGDMGKNPLFHWMALFADGMVGKDFESGLANLKSVAEKAP</sequence>
<dbReference type="InterPro" id="IPR019587">
    <property type="entry name" value="Polyketide_cyclase/dehydratase"/>
</dbReference>
<dbReference type="Proteomes" id="UP001209701">
    <property type="component" value="Unassembled WGS sequence"/>
</dbReference>
<protein>
    <submittedName>
        <fullName evidence="1">SRPBCC family protein</fullName>
    </submittedName>
</protein>
<reference evidence="1 2" key="1">
    <citation type="submission" date="2021-11" db="EMBL/GenBank/DDBJ databases">
        <authorList>
            <person name="Liang Q."/>
            <person name="Mou H."/>
            <person name="Liu Z."/>
        </authorList>
    </citation>
    <scope>NUCLEOTIDE SEQUENCE [LARGE SCALE GENOMIC DNA]</scope>
    <source>
        <strain evidence="1 2">CHU3</strain>
    </source>
</reference>
<evidence type="ECO:0000313" key="2">
    <source>
        <dbReference type="Proteomes" id="UP001209701"/>
    </source>
</evidence>
<dbReference type="Pfam" id="PF10604">
    <property type="entry name" value="Polyketide_cyc2"/>
    <property type="match status" value="1"/>
</dbReference>
<name>A0ABT2YEG6_9BURK</name>
<gene>
    <name evidence="1" type="ORF">LNV07_09950</name>
</gene>
<accession>A0ABT2YEG6</accession>
<dbReference type="EMBL" id="JAJIRN010000004">
    <property type="protein sequence ID" value="MCV2368416.1"/>
    <property type="molecule type" value="Genomic_DNA"/>
</dbReference>
<evidence type="ECO:0000313" key="1">
    <source>
        <dbReference type="EMBL" id="MCV2368416.1"/>
    </source>
</evidence>